<dbReference type="AlphaFoldDB" id="A0A0V0XFI7"/>
<dbReference type="Proteomes" id="UP000054815">
    <property type="component" value="Unassembled WGS sequence"/>
</dbReference>
<protein>
    <submittedName>
        <fullName evidence="1">Uncharacterized protein</fullName>
    </submittedName>
</protein>
<evidence type="ECO:0000313" key="1">
    <source>
        <dbReference type="EMBL" id="KRX86767.1"/>
    </source>
</evidence>
<reference evidence="1 2" key="1">
    <citation type="submission" date="2015-01" db="EMBL/GenBank/DDBJ databases">
        <title>Evolution of Trichinella species and genotypes.</title>
        <authorList>
            <person name="Korhonen P.K."/>
            <person name="Edoardo P."/>
            <person name="Giuseppe L.R."/>
            <person name="Gasser R.B."/>
        </authorList>
    </citation>
    <scope>NUCLEOTIDE SEQUENCE [LARGE SCALE GENOMIC DNA]</scope>
    <source>
        <strain evidence="1">ISS141</strain>
    </source>
</reference>
<name>A0A0V0XFI7_TRIPS</name>
<dbReference type="EMBL" id="JYDU01000338">
    <property type="protein sequence ID" value="KRX86767.1"/>
    <property type="molecule type" value="Genomic_DNA"/>
</dbReference>
<accession>A0A0V0XFI7</accession>
<evidence type="ECO:0000313" key="2">
    <source>
        <dbReference type="Proteomes" id="UP000054815"/>
    </source>
</evidence>
<organism evidence="1 2">
    <name type="scientific">Trichinella pseudospiralis</name>
    <name type="common">Parasitic roundworm</name>
    <dbReference type="NCBI Taxonomy" id="6337"/>
    <lineage>
        <taxon>Eukaryota</taxon>
        <taxon>Metazoa</taxon>
        <taxon>Ecdysozoa</taxon>
        <taxon>Nematoda</taxon>
        <taxon>Enoplea</taxon>
        <taxon>Dorylaimia</taxon>
        <taxon>Trichinellida</taxon>
        <taxon>Trichinellidae</taxon>
        <taxon>Trichinella</taxon>
    </lineage>
</organism>
<proteinExistence type="predicted"/>
<gene>
    <name evidence="1" type="ORF">T4E_923</name>
</gene>
<comment type="caution">
    <text evidence="1">The sequence shown here is derived from an EMBL/GenBank/DDBJ whole genome shotgun (WGS) entry which is preliminary data.</text>
</comment>
<sequence length="88" mass="9806">MYICEAVAKKIVKILLATAFLPLNDLSTAVELGRNFTGLVAASLVREEWISSNRLPLWNIKNNKYEEVQLRITALLTAENDGGKRTMG</sequence>